<feature type="region of interest" description="Disordered" evidence="1">
    <location>
        <begin position="1"/>
        <end position="36"/>
    </location>
</feature>
<accession>A0A0C3W365</accession>
<accession>G7KWS5</accession>
<dbReference type="HOGENOM" id="CLU_2362937_0_0_1"/>
<evidence type="ECO:0000256" key="1">
    <source>
        <dbReference type="SAM" id="MobiDB-lite"/>
    </source>
</evidence>
<dbReference type="EnsemblPlants" id="AES78064">
    <property type="protein sequence ID" value="AES78064"/>
    <property type="gene ID" value="MTR_7g024120"/>
</dbReference>
<evidence type="ECO:0000313" key="2">
    <source>
        <dbReference type="EMBL" id="AES78064.2"/>
    </source>
</evidence>
<reference evidence="2 4" key="1">
    <citation type="journal article" date="2011" name="Nature">
        <title>The Medicago genome provides insight into the evolution of rhizobial symbioses.</title>
        <authorList>
            <person name="Young N.D."/>
            <person name="Debelle F."/>
            <person name="Oldroyd G.E."/>
            <person name="Geurts R."/>
            <person name="Cannon S.B."/>
            <person name="Udvardi M.K."/>
            <person name="Benedito V.A."/>
            <person name="Mayer K.F."/>
            <person name="Gouzy J."/>
            <person name="Schoof H."/>
            <person name="Van de Peer Y."/>
            <person name="Proost S."/>
            <person name="Cook D.R."/>
            <person name="Meyers B.C."/>
            <person name="Spannagl M."/>
            <person name="Cheung F."/>
            <person name="De Mita S."/>
            <person name="Krishnakumar V."/>
            <person name="Gundlach H."/>
            <person name="Zhou S."/>
            <person name="Mudge J."/>
            <person name="Bharti A.K."/>
            <person name="Murray J.D."/>
            <person name="Naoumkina M.A."/>
            <person name="Rosen B."/>
            <person name="Silverstein K.A."/>
            <person name="Tang H."/>
            <person name="Rombauts S."/>
            <person name="Zhao P.X."/>
            <person name="Zhou P."/>
            <person name="Barbe V."/>
            <person name="Bardou P."/>
            <person name="Bechner M."/>
            <person name="Bellec A."/>
            <person name="Berger A."/>
            <person name="Berges H."/>
            <person name="Bidwell S."/>
            <person name="Bisseling T."/>
            <person name="Choisne N."/>
            <person name="Couloux A."/>
            <person name="Denny R."/>
            <person name="Deshpande S."/>
            <person name="Dai X."/>
            <person name="Doyle J.J."/>
            <person name="Dudez A.M."/>
            <person name="Farmer A.D."/>
            <person name="Fouteau S."/>
            <person name="Franken C."/>
            <person name="Gibelin C."/>
            <person name="Gish J."/>
            <person name="Goldstein S."/>
            <person name="Gonzalez A.J."/>
            <person name="Green P.J."/>
            <person name="Hallab A."/>
            <person name="Hartog M."/>
            <person name="Hua A."/>
            <person name="Humphray S.J."/>
            <person name="Jeong D.H."/>
            <person name="Jing Y."/>
            <person name="Jocker A."/>
            <person name="Kenton S.M."/>
            <person name="Kim D.J."/>
            <person name="Klee K."/>
            <person name="Lai H."/>
            <person name="Lang C."/>
            <person name="Lin S."/>
            <person name="Macmil S.L."/>
            <person name="Magdelenat G."/>
            <person name="Matthews L."/>
            <person name="McCorrison J."/>
            <person name="Monaghan E.L."/>
            <person name="Mun J.H."/>
            <person name="Najar F.Z."/>
            <person name="Nicholson C."/>
            <person name="Noirot C."/>
            <person name="O'Bleness M."/>
            <person name="Paule C.R."/>
            <person name="Poulain J."/>
            <person name="Prion F."/>
            <person name="Qin B."/>
            <person name="Qu C."/>
            <person name="Retzel E.F."/>
            <person name="Riddle C."/>
            <person name="Sallet E."/>
            <person name="Samain S."/>
            <person name="Samson N."/>
            <person name="Sanders I."/>
            <person name="Saurat O."/>
            <person name="Scarpelli C."/>
            <person name="Schiex T."/>
            <person name="Segurens B."/>
            <person name="Severin A.J."/>
            <person name="Sherrier D.J."/>
            <person name="Shi R."/>
            <person name="Sims S."/>
            <person name="Singer S.R."/>
            <person name="Sinharoy S."/>
            <person name="Sterck L."/>
            <person name="Viollet A."/>
            <person name="Wang B.B."/>
            <person name="Wang K."/>
            <person name="Wang M."/>
            <person name="Wang X."/>
            <person name="Warfsmann J."/>
            <person name="Weissenbach J."/>
            <person name="White D.D."/>
            <person name="White J.D."/>
            <person name="Wiley G.B."/>
            <person name="Wincker P."/>
            <person name="Xing Y."/>
            <person name="Yang L."/>
            <person name="Yao Z."/>
            <person name="Ying F."/>
            <person name="Zhai J."/>
            <person name="Zhou L."/>
            <person name="Zuber A."/>
            <person name="Denarie J."/>
            <person name="Dixon R.A."/>
            <person name="May G.D."/>
            <person name="Schwartz D.C."/>
            <person name="Rogers J."/>
            <person name="Quetier F."/>
            <person name="Town C.D."/>
            <person name="Roe B.A."/>
        </authorList>
    </citation>
    <scope>NUCLEOTIDE SEQUENCE [LARGE SCALE GENOMIC DNA]</scope>
    <source>
        <strain evidence="2">A17</strain>
        <strain evidence="3 4">cv. Jemalong A17</strain>
    </source>
</reference>
<sequence>MEEEVVDYELEREARRSIPYGPTSHHHAPGSSLSQHEFMELEKEAMRQFVYEHGAIVHHEPKLTMKLYLSNLDQRVSNEDIREVQPNEALWKDIAN</sequence>
<proteinExistence type="predicted"/>
<dbReference type="AlphaFoldDB" id="G7KWS5"/>
<name>G7KWS5_MEDTR</name>
<dbReference type="EMBL" id="CM001223">
    <property type="protein sequence ID" value="AES78064.2"/>
    <property type="molecule type" value="Genomic_DNA"/>
</dbReference>
<dbReference type="Proteomes" id="UP000002051">
    <property type="component" value="Unassembled WGS sequence"/>
</dbReference>
<gene>
    <name evidence="2" type="ordered locus">MTR_7g024120</name>
</gene>
<evidence type="ECO:0000313" key="3">
    <source>
        <dbReference type="EnsemblPlants" id="AES78064"/>
    </source>
</evidence>
<keyword evidence="4" id="KW-1185">Reference proteome</keyword>
<reference evidence="3" key="3">
    <citation type="submission" date="2015-04" db="UniProtKB">
        <authorList>
            <consortium name="EnsemblPlants"/>
        </authorList>
    </citation>
    <scope>IDENTIFICATION</scope>
    <source>
        <strain evidence="3">cv. Jemalong A17</strain>
    </source>
</reference>
<dbReference type="PaxDb" id="3880-AES78064"/>
<protein>
    <submittedName>
        <fullName evidence="2 3">Uncharacterized protein</fullName>
    </submittedName>
</protein>
<organism evidence="2 4">
    <name type="scientific">Medicago truncatula</name>
    <name type="common">Barrel medic</name>
    <name type="synonym">Medicago tribuloides</name>
    <dbReference type="NCBI Taxonomy" id="3880"/>
    <lineage>
        <taxon>Eukaryota</taxon>
        <taxon>Viridiplantae</taxon>
        <taxon>Streptophyta</taxon>
        <taxon>Embryophyta</taxon>
        <taxon>Tracheophyta</taxon>
        <taxon>Spermatophyta</taxon>
        <taxon>Magnoliopsida</taxon>
        <taxon>eudicotyledons</taxon>
        <taxon>Gunneridae</taxon>
        <taxon>Pentapetalae</taxon>
        <taxon>rosids</taxon>
        <taxon>fabids</taxon>
        <taxon>Fabales</taxon>
        <taxon>Fabaceae</taxon>
        <taxon>Papilionoideae</taxon>
        <taxon>50 kb inversion clade</taxon>
        <taxon>NPAAA clade</taxon>
        <taxon>Hologalegina</taxon>
        <taxon>IRL clade</taxon>
        <taxon>Trifolieae</taxon>
        <taxon>Medicago</taxon>
    </lineage>
</organism>
<evidence type="ECO:0000313" key="4">
    <source>
        <dbReference type="Proteomes" id="UP000002051"/>
    </source>
</evidence>
<reference evidence="2 4" key="2">
    <citation type="journal article" date="2014" name="BMC Genomics">
        <title>An improved genome release (version Mt4.0) for the model legume Medicago truncatula.</title>
        <authorList>
            <person name="Tang H."/>
            <person name="Krishnakumar V."/>
            <person name="Bidwell S."/>
            <person name="Rosen B."/>
            <person name="Chan A."/>
            <person name="Zhou S."/>
            <person name="Gentzbittel L."/>
            <person name="Childs K.L."/>
            <person name="Yandell M."/>
            <person name="Gundlach H."/>
            <person name="Mayer K.F."/>
            <person name="Schwartz D.C."/>
            <person name="Town C.D."/>
        </authorList>
    </citation>
    <scope>GENOME REANNOTATION</scope>
    <source>
        <strain evidence="3 4">cv. Jemalong A17</strain>
    </source>
</reference>